<feature type="domain" description="ABC3 transporter permease C-terminal" evidence="8">
    <location>
        <begin position="280"/>
        <end position="400"/>
    </location>
</feature>
<feature type="transmembrane region" description="Helical" evidence="7">
    <location>
        <begin position="420"/>
        <end position="439"/>
    </location>
</feature>
<feature type="transmembrane region" description="Helical" evidence="7">
    <location>
        <begin position="499"/>
        <end position="518"/>
    </location>
</feature>
<feature type="transmembrane region" description="Helical" evidence="7">
    <location>
        <begin position="445"/>
        <end position="467"/>
    </location>
</feature>
<evidence type="ECO:0000313" key="10">
    <source>
        <dbReference type="Proteomes" id="UP001597260"/>
    </source>
</evidence>
<keyword evidence="5 7" id="KW-0472">Membrane</keyword>
<feature type="domain" description="ABC3 transporter permease C-terminal" evidence="8">
    <location>
        <begin position="728"/>
        <end position="839"/>
    </location>
</feature>
<gene>
    <name evidence="9" type="ORF">ACFQ4H_14745</name>
</gene>
<comment type="caution">
    <text evidence="9">The sequence shown here is derived from an EMBL/GenBank/DDBJ whole genome shotgun (WGS) entry which is preliminary data.</text>
</comment>
<keyword evidence="10" id="KW-1185">Reference proteome</keyword>
<feature type="transmembrane region" description="Helical" evidence="7">
    <location>
        <begin position="813"/>
        <end position="832"/>
    </location>
</feature>
<evidence type="ECO:0000256" key="7">
    <source>
        <dbReference type="SAM" id="Phobius"/>
    </source>
</evidence>
<evidence type="ECO:0000256" key="6">
    <source>
        <dbReference type="ARBA" id="ARBA00038076"/>
    </source>
</evidence>
<feature type="transmembrane region" description="Helical" evidence="7">
    <location>
        <begin position="365"/>
        <end position="389"/>
    </location>
</feature>
<dbReference type="InterPro" id="IPR050250">
    <property type="entry name" value="Macrolide_Exporter_MacB"/>
</dbReference>
<evidence type="ECO:0000259" key="8">
    <source>
        <dbReference type="Pfam" id="PF02687"/>
    </source>
</evidence>
<dbReference type="EMBL" id="JBHTMP010000019">
    <property type="protein sequence ID" value="MFD1322353.1"/>
    <property type="molecule type" value="Genomic_DNA"/>
</dbReference>
<protein>
    <submittedName>
        <fullName evidence="9">FtsX-like permease family protein</fullName>
    </submittedName>
</protein>
<dbReference type="PANTHER" id="PTHR30572">
    <property type="entry name" value="MEMBRANE COMPONENT OF TRANSPORTER-RELATED"/>
    <property type="match status" value="1"/>
</dbReference>
<evidence type="ECO:0000256" key="5">
    <source>
        <dbReference type="ARBA" id="ARBA00023136"/>
    </source>
</evidence>
<sequence length="850" mass="86124">MMRLALGTLRQHRGAYLGTFFAAFLAIALLAGSGLLLYSVLVATPPADRFAATTAVVSGDREVTVVTTKEKKDKTKTKTKSERLTGAGTLPPDLAGRIATLPGVIAAIPDAAFPVVLATTDGQPVQGADHAPVIGHGWASAPLTPYTLRTGTAPRPGEVVLDADLATRAGITTGDSVRITAKTGVRTMRVAGVVTPDGRDALPAQGALFLADSELSKVSGLAGPTAVGVLAAPDAELSTLLPAIRAAAGKAPVLTGADRVHGDLPGALPDYIGPISIFGFVIGITAFAAVFVLTGTVALGVRQRLRELALLRTAGATPGQLRRLLGLESILVATLAAVPAGALGIVIANLVAARFRTLGAVPAQFAVQVNVLVLIAAVLAGLLVAFTAARLAGRRAVRIAPTQALAETATAPRAGLVGRVLLAVPPLAGGIAVLTFVPLGGPLGMGMSFVSSALLLCGVAALGPILVRLLTAAVSRLAQLGGATGWLAGMVTRAESQRVTAVAVPLVLMFAINATMLLNSSLLGQLTADEHAARTARATAQVTAAGGLPLETAEQLAKLPGVTGAAATLPTRAIVTKAGKPEDYAAQGLLVTGTDQVLDLDVSEGTLGGDGTFAASSQLVAEQGWRIGDEVPIWLADGEQSALRLTASYERARGFGDLVLPARLVAAHDPRGLVDTVALRHGPASMNGGAGDVAERIQATWPALRVTPTTGAASAGDAQNQQGAWELMVVISLGFTAIAVVNTFAIATSARRREYAGLRLAGATAGQVHRMASREAAITVAVGLFLGAAVSAVVVGAFSTAQDGTFRLIVDPLTYGGMLAGVGALGLIAGALPARFVLRRRELPAVAEAS</sequence>
<accession>A0ABW3YD20</accession>
<feature type="transmembrane region" description="Helical" evidence="7">
    <location>
        <begin position="776"/>
        <end position="801"/>
    </location>
</feature>
<dbReference type="PANTHER" id="PTHR30572:SF4">
    <property type="entry name" value="ABC TRANSPORTER PERMEASE YTRF"/>
    <property type="match status" value="1"/>
</dbReference>
<reference evidence="10" key="1">
    <citation type="journal article" date="2019" name="Int. J. Syst. Evol. Microbiol.">
        <title>The Global Catalogue of Microorganisms (GCM) 10K type strain sequencing project: providing services to taxonomists for standard genome sequencing and annotation.</title>
        <authorList>
            <consortium name="The Broad Institute Genomics Platform"/>
            <consortium name="The Broad Institute Genome Sequencing Center for Infectious Disease"/>
            <person name="Wu L."/>
            <person name="Ma J."/>
        </authorList>
    </citation>
    <scope>NUCLEOTIDE SEQUENCE [LARGE SCALE GENOMIC DNA]</scope>
    <source>
        <strain evidence="10">JCM 31037</strain>
    </source>
</reference>
<keyword evidence="3 7" id="KW-0812">Transmembrane</keyword>
<dbReference type="InterPro" id="IPR003838">
    <property type="entry name" value="ABC3_permease_C"/>
</dbReference>
<feature type="transmembrane region" description="Helical" evidence="7">
    <location>
        <begin position="330"/>
        <end position="353"/>
    </location>
</feature>
<comment type="subcellular location">
    <subcellularLocation>
        <location evidence="1">Cell membrane</location>
        <topology evidence="1">Multi-pass membrane protein</topology>
    </subcellularLocation>
</comment>
<evidence type="ECO:0000256" key="3">
    <source>
        <dbReference type="ARBA" id="ARBA00022692"/>
    </source>
</evidence>
<feature type="transmembrane region" description="Helical" evidence="7">
    <location>
        <begin position="20"/>
        <end position="41"/>
    </location>
</feature>
<dbReference type="RefSeq" id="WP_377571235.1">
    <property type="nucleotide sequence ID" value="NZ_JBHTMP010000019.1"/>
</dbReference>
<proteinExistence type="inferred from homology"/>
<dbReference type="Proteomes" id="UP001597260">
    <property type="component" value="Unassembled WGS sequence"/>
</dbReference>
<keyword evidence="4 7" id="KW-1133">Transmembrane helix</keyword>
<evidence type="ECO:0000256" key="2">
    <source>
        <dbReference type="ARBA" id="ARBA00022475"/>
    </source>
</evidence>
<feature type="transmembrane region" description="Helical" evidence="7">
    <location>
        <begin position="727"/>
        <end position="750"/>
    </location>
</feature>
<name>A0ABW3YD20_9ACTN</name>
<feature type="transmembrane region" description="Helical" evidence="7">
    <location>
        <begin position="277"/>
        <end position="301"/>
    </location>
</feature>
<evidence type="ECO:0000313" key="9">
    <source>
        <dbReference type="EMBL" id="MFD1322353.1"/>
    </source>
</evidence>
<keyword evidence="2" id="KW-1003">Cell membrane</keyword>
<comment type="similarity">
    <text evidence="6">Belongs to the ABC-4 integral membrane protein family.</text>
</comment>
<organism evidence="9 10">
    <name type="scientific">Micromonospora sonneratiae</name>
    <dbReference type="NCBI Taxonomy" id="1184706"/>
    <lineage>
        <taxon>Bacteria</taxon>
        <taxon>Bacillati</taxon>
        <taxon>Actinomycetota</taxon>
        <taxon>Actinomycetes</taxon>
        <taxon>Micromonosporales</taxon>
        <taxon>Micromonosporaceae</taxon>
        <taxon>Micromonospora</taxon>
    </lineage>
</organism>
<evidence type="ECO:0000256" key="1">
    <source>
        <dbReference type="ARBA" id="ARBA00004651"/>
    </source>
</evidence>
<dbReference type="Pfam" id="PF02687">
    <property type="entry name" value="FtsX"/>
    <property type="match status" value="2"/>
</dbReference>
<evidence type="ECO:0000256" key="4">
    <source>
        <dbReference type="ARBA" id="ARBA00022989"/>
    </source>
</evidence>